<protein>
    <submittedName>
        <fullName evidence="1">Uncharacterized protein</fullName>
    </submittedName>
</protein>
<name>A0A4S9YAB9_AURPU</name>
<gene>
    <name evidence="1" type="ORF">D6C84_01268</name>
</gene>
<sequence>MAPPLSPNFPRSFPNIMTFRSPSSGCLASDMKTSPKDRDSRTVIVVSPAITTSSQNTGALPPSFILNLPGETLLAIFNSPELSEVDLANLRHACKQISPYATEVFAKRRFGTEFRLGFSIPNLIRLSQICPSALGPFTTCIHLEEVGKVPWVAKPRVQPSYSSLREIKIDHLYHAVVPTFKAIIANADQLEVFSLKAESESVYIRCERVRGRHQWPESEEFRTGNGSFPIGFRDVDMVIGKLHSSRLRKLEMLNADFSRNVFVDFLNKHKSIIKEFKLQYCQLVQGRWHEVLTWIKANFSSLEHLHIEGLFTANGKKLPGRDLSFECNFCQAEVVQMSTALKFEGRVDIEEGLDALIASIHGK</sequence>
<organism evidence="1 2">
    <name type="scientific">Aureobasidium pullulans</name>
    <name type="common">Black yeast</name>
    <name type="synonym">Pullularia pullulans</name>
    <dbReference type="NCBI Taxonomy" id="5580"/>
    <lineage>
        <taxon>Eukaryota</taxon>
        <taxon>Fungi</taxon>
        <taxon>Dikarya</taxon>
        <taxon>Ascomycota</taxon>
        <taxon>Pezizomycotina</taxon>
        <taxon>Dothideomycetes</taxon>
        <taxon>Dothideomycetidae</taxon>
        <taxon>Dothideales</taxon>
        <taxon>Saccotheciaceae</taxon>
        <taxon>Aureobasidium</taxon>
    </lineage>
</organism>
<comment type="caution">
    <text evidence="1">The sequence shown here is derived from an EMBL/GenBank/DDBJ whole genome shotgun (WGS) entry which is preliminary data.</text>
</comment>
<dbReference type="Proteomes" id="UP000310039">
    <property type="component" value="Unassembled WGS sequence"/>
</dbReference>
<evidence type="ECO:0000313" key="2">
    <source>
        <dbReference type="Proteomes" id="UP000310039"/>
    </source>
</evidence>
<accession>A0A4S9YAB9</accession>
<dbReference type="EMBL" id="QZBT01000010">
    <property type="protein sequence ID" value="THZ87984.1"/>
    <property type="molecule type" value="Genomic_DNA"/>
</dbReference>
<reference evidence="1 2" key="1">
    <citation type="submission" date="2018-10" db="EMBL/GenBank/DDBJ databases">
        <title>Fifty Aureobasidium pullulans genomes reveal a recombining polyextremotolerant generalist.</title>
        <authorList>
            <person name="Gostincar C."/>
            <person name="Turk M."/>
            <person name="Zajc J."/>
            <person name="Gunde-Cimerman N."/>
        </authorList>
    </citation>
    <scope>NUCLEOTIDE SEQUENCE [LARGE SCALE GENOMIC DNA]</scope>
    <source>
        <strain evidence="1 2">EXF-3403</strain>
    </source>
</reference>
<proteinExistence type="predicted"/>
<evidence type="ECO:0000313" key="1">
    <source>
        <dbReference type="EMBL" id="THZ87984.1"/>
    </source>
</evidence>
<dbReference type="AlphaFoldDB" id="A0A4S9YAB9"/>